<accession>A0AB34PHP2</accession>
<proteinExistence type="predicted"/>
<dbReference type="AlphaFoldDB" id="A0AB34PHP2"/>
<dbReference type="RefSeq" id="WP_036888051.1">
    <property type="nucleotide sequence ID" value="NZ_JQJB01000006.1"/>
</dbReference>
<sequence length="109" mass="12341">MSNQCSNNKNKVKQYVHLAKIDDKRNNANLHFAIFNSKKKNKNIYAQADKISSQSDLSELSPTLLKLNELHISDQNQGYKDSKANAQDACSYQPIAPQHSLYTFIKING</sequence>
<evidence type="ECO:0000313" key="2">
    <source>
        <dbReference type="Proteomes" id="UP000030136"/>
    </source>
</evidence>
<gene>
    <name evidence="1" type="ORF">HQ38_04910</name>
</gene>
<reference evidence="1 2" key="1">
    <citation type="submission" date="2014-08" db="EMBL/GenBank/DDBJ databases">
        <title>Porphyromonas crevioricanis strain:COT-253_OH1447 Genome sequencing.</title>
        <authorList>
            <person name="Wallis C."/>
            <person name="Deusch O."/>
            <person name="O'Flynn C."/>
            <person name="Davis I."/>
            <person name="Jospin G."/>
            <person name="Darling A.E."/>
            <person name="Coil D.A."/>
            <person name="Alexiev A."/>
            <person name="Horsfall A."/>
            <person name="Kirkwood N."/>
            <person name="Harris S."/>
            <person name="Eisen J.A."/>
        </authorList>
    </citation>
    <scope>NUCLEOTIDE SEQUENCE [LARGE SCALE GENOMIC DNA]</scope>
    <source>
        <strain evidence="2">COT-253 OH1447</strain>
    </source>
</reference>
<evidence type="ECO:0000313" key="1">
    <source>
        <dbReference type="EMBL" id="KGN94868.1"/>
    </source>
</evidence>
<organism evidence="1 2">
    <name type="scientific">Porphyromonas crevioricanis</name>
    <dbReference type="NCBI Taxonomy" id="393921"/>
    <lineage>
        <taxon>Bacteria</taxon>
        <taxon>Pseudomonadati</taxon>
        <taxon>Bacteroidota</taxon>
        <taxon>Bacteroidia</taxon>
        <taxon>Bacteroidales</taxon>
        <taxon>Porphyromonadaceae</taxon>
        <taxon>Porphyromonas</taxon>
    </lineage>
</organism>
<protein>
    <submittedName>
        <fullName evidence="1">Uncharacterized protein</fullName>
    </submittedName>
</protein>
<comment type="caution">
    <text evidence="1">The sequence shown here is derived from an EMBL/GenBank/DDBJ whole genome shotgun (WGS) entry which is preliminary data.</text>
</comment>
<name>A0AB34PHP2_9PORP</name>
<dbReference type="Proteomes" id="UP000030136">
    <property type="component" value="Unassembled WGS sequence"/>
</dbReference>
<dbReference type="EMBL" id="JQJC01000014">
    <property type="protein sequence ID" value="KGN94868.1"/>
    <property type="molecule type" value="Genomic_DNA"/>
</dbReference>